<gene>
    <name evidence="8" type="ORF">FYK55_13025</name>
</gene>
<dbReference type="PANTHER" id="PTHR43385:SF1">
    <property type="entry name" value="RIBOFLAVIN TRANSPORTER RIBJ"/>
    <property type="match status" value="1"/>
</dbReference>
<dbReference type="InterPro" id="IPR052983">
    <property type="entry name" value="MFS_Riboflavin_Transporter"/>
</dbReference>
<keyword evidence="3 6" id="KW-0812">Transmembrane</keyword>
<evidence type="ECO:0000259" key="7">
    <source>
        <dbReference type="PROSITE" id="PS50850"/>
    </source>
</evidence>
<feature type="transmembrane region" description="Helical" evidence="6">
    <location>
        <begin position="142"/>
        <end position="164"/>
    </location>
</feature>
<feature type="transmembrane region" description="Helical" evidence="6">
    <location>
        <begin position="12"/>
        <end position="30"/>
    </location>
</feature>
<sequence>MNALSNHLARRLPFFYGYLMLPIAMLMQIGTSPGQTFAVSAFTPALLDSLGLSESRLGLAYMLGTVLAAVPLSMVGPSADRFGLRRVSVVVILALAGACLFTSTVNGFFGLLVAFFLLRFLGQGSLTLLSGNTTAMWFRNRIGRVSALLSIGSAVAFAFVPAWIAQTIEVIGWRSTYHLIAVLLVMLLLPLVLLLYRNRPEDVGQHVDGLVLADELADPESDESTEADRETRRTAGGLLDPRSLTLAQAMRTKSYYVLALANILWAMAGTGVLFYLFTLCGDRGLPEDTASWLFKILGFTMLAMQLSGGVLADFLPLNRLLGLGTSLVAAALIWLYLDRSVTGAQAFAALFGGGQGMLISVSAVAWLKFYGRDFLGSIRGAVWCGTVAGSGCGPLIMGAIKDRTGDYELAILVFAAAILPLSIATWFIRPPLRGDEAGAVPRAS</sequence>
<feature type="transmembrane region" description="Helical" evidence="6">
    <location>
        <begin position="289"/>
        <end position="308"/>
    </location>
</feature>
<evidence type="ECO:0000256" key="4">
    <source>
        <dbReference type="ARBA" id="ARBA00022989"/>
    </source>
</evidence>
<dbReference type="RefSeq" id="WP_150076861.1">
    <property type="nucleotide sequence ID" value="NZ_VWOX01000006.1"/>
</dbReference>
<dbReference type="GO" id="GO:0022857">
    <property type="term" value="F:transmembrane transporter activity"/>
    <property type="evidence" value="ECO:0007669"/>
    <property type="project" value="InterPro"/>
</dbReference>
<dbReference type="GO" id="GO:0016020">
    <property type="term" value="C:membrane"/>
    <property type="evidence" value="ECO:0007669"/>
    <property type="project" value="UniProtKB-SubCell"/>
</dbReference>
<name>A0A5M6DDD7_9BACT</name>
<proteinExistence type="predicted"/>
<evidence type="ECO:0000313" key="8">
    <source>
        <dbReference type="EMBL" id="KAA5543195.1"/>
    </source>
</evidence>
<keyword evidence="9" id="KW-1185">Reference proteome</keyword>
<feature type="transmembrane region" description="Helical" evidence="6">
    <location>
        <begin position="320"/>
        <end position="337"/>
    </location>
</feature>
<keyword evidence="5 6" id="KW-0472">Membrane</keyword>
<dbReference type="Pfam" id="PF07690">
    <property type="entry name" value="MFS_1"/>
    <property type="match status" value="1"/>
</dbReference>
<dbReference type="InterPro" id="IPR036259">
    <property type="entry name" value="MFS_trans_sf"/>
</dbReference>
<dbReference type="PANTHER" id="PTHR43385">
    <property type="entry name" value="RIBOFLAVIN TRANSPORTER RIBJ"/>
    <property type="match status" value="1"/>
</dbReference>
<keyword evidence="4 6" id="KW-1133">Transmembrane helix</keyword>
<evidence type="ECO:0000256" key="2">
    <source>
        <dbReference type="ARBA" id="ARBA00022448"/>
    </source>
</evidence>
<keyword evidence="2" id="KW-0813">Transport</keyword>
<protein>
    <submittedName>
        <fullName evidence="8">MFS transporter</fullName>
    </submittedName>
</protein>
<organism evidence="8 9">
    <name type="scientific">Roseiconus nitratireducens</name>
    <dbReference type="NCBI Taxonomy" id="2605748"/>
    <lineage>
        <taxon>Bacteria</taxon>
        <taxon>Pseudomonadati</taxon>
        <taxon>Planctomycetota</taxon>
        <taxon>Planctomycetia</taxon>
        <taxon>Pirellulales</taxon>
        <taxon>Pirellulaceae</taxon>
        <taxon>Roseiconus</taxon>
    </lineage>
</organism>
<dbReference type="InterPro" id="IPR020846">
    <property type="entry name" value="MFS_dom"/>
</dbReference>
<reference evidence="8 9" key="1">
    <citation type="submission" date="2019-08" db="EMBL/GenBank/DDBJ databases">
        <authorList>
            <person name="Dhanesh K."/>
            <person name="Kumar G."/>
            <person name="Sasikala C."/>
            <person name="Venkata Ramana C."/>
        </authorList>
    </citation>
    <scope>NUCLEOTIDE SEQUENCE [LARGE SCALE GENOMIC DNA]</scope>
    <source>
        <strain evidence="8 9">JC645</strain>
    </source>
</reference>
<comment type="subcellular location">
    <subcellularLocation>
        <location evidence="1">Membrane</location>
        <topology evidence="1">Multi-pass membrane protein</topology>
    </subcellularLocation>
</comment>
<evidence type="ECO:0000256" key="6">
    <source>
        <dbReference type="SAM" id="Phobius"/>
    </source>
</evidence>
<dbReference type="SUPFAM" id="SSF103473">
    <property type="entry name" value="MFS general substrate transporter"/>
    <property type="match status" value="1"/>
</dbReference>
<dbReference type="Gene3D" id="1.20.1250.20">
    <property type="entry name" value="MFS general substrate transporter like domains"/>
    <property type="match status" value="2"/>
</dbReference>
<feature type="transmembrane region" description="Helical" evidence="6">
    <location>
        <begin position="176"/>
        <end position="196"/>
    </location>
</feature>
<evidence type="ECO:0000256" key="3">
    <source>
        <dbReference type="ARBA" id="ARBA00022692"/>
    </source>
</evidence>
<evidence type="ECO:0000313" key="9">
    <source>
        <dbReference type="Proteomes" id="UP000324479"/>
    </source>
</evidence>
<feature type="transmembrane region" description="Helical" evidence="6">
    <location>
        <begin position="87"/>
        <end position="105"/>
    </location>
</feature>
<feature type="transmembrane region" description="Helical" evidence="6">
    <location>
        <begin position="111"/>
        <end position="130"/>
    </location>
</feature>
<comment type="caution">
    <text evidence="8">The sequence shown here is derived from an EMBL/GenBank/DDBJ whole genome shotgun (WGS) entry which is preliminary data.</text>
</comment>
<dbReference type="Proteomes" id="UP000324479">
    <property type="component" value="Unassembled WGS sequence"/>
</dbReference>
<dbReference type="InterPro" id="IPR011701">
    <property type="entry name" value="MFS"/>
</dbReference>
<dbReference type="EMBL" id="VWOX01000006">
    <property type="protein sequence ID" value="KAA5543195.1"/>
    <property type="molecule type" value="Genomic_DNA"/>
</dbReference>
<feature type="transmembrane region" description="Helical" evidence="6">
    <location>
        <begin position="409"/>
        <end position="428"/>
    </location>
</feature>
<accession>A0A5M6DDD7</accession>
<feature type="transmembrane region" description="Helical" evidence="6">
    <location>
        <begin position="57"/>
        <end position="75"/>
    </location>
</feature>
<dbReference type="PROSITE" id="PS50850">
    <property type="entry name" value="MFS"/>
    <property type="match status" value="1"/>
</dbReference>
<feature type="transmembrane region" description="Helical" evidence="6">
    <location>
        <begin position="343"/>
        <end position="366"/>
    </location>
</feature>
<dbReference type="AlphaFoldDB" id="A0A5M6DDD7"/>
<evidence type="ECO:0000256" key="5">
    <source>
        <dbReference type="ARBA" id="ARBA00023136"/>
    </source>
</evidence>
<feature type="domain" description="Major facilitator superfamily (MFS) profile" evidence="7">
    <location>
        <begin position="1"/>
        <end position="433"/>
    </location>
</feature>
<feature type="transmembrane region" description="Helical" evidence="6">
    <location>
        <begin position="255"/>
        <end position="277"/>
    </location>
</feature>
<evidence type="ECO:0000256" key="1">
    <source>
        <dbReference type="ARBA" id="ARBA00004141"/>
    </source>
</evidence>